<feature type="compositionally biased region" description="Low complexity" evidence="3">
    <location>
        <begin position="1201"/>
        <end position="1218"/>
    </location>
</feature>
<evidence type="ECO:0000259" key="5">
    <source>
        <dbReference type="PROSITE" id="PS50105"/>
    </source>
</evidence>
<dbReference type="PROSITE" id="PS50106">
    <property type="entry name" value="PDZ"/>
    <property type="match status" value="1"/>
</dbReference>
<feature type="domain" description="PDZ" evidence="6">
    <location>
        <begin position="206"/>
        <end position="286"/>
    </location>
</feature>
<feature type="compositionally biased region" description="Low complexity" evidence="3">
    <location>
        <begin position="997"/>
        <end position="1023"/>
    </location>
</feature>
<evidence type="ECO:0000313" key="8">
    <source>
        <dbReference type="EnsemblMetazoa" id="XP_016972192.1"/>
    </source>
</evidence>
<feature type="compositionally biased region" description="Polar residues" evidence="3">
    <location>
        <begin position="658"/>
        <end position="668"/>
    </location>
</feature>
<dbReference type="InterPro" id="IPR051566">
    <property type="entry name" value="CNKSR"/>
</dbReference>
<feature type="region of interest" description="Disordered" evidence="3">
    <location>
        <begin position="360"/>
        <end position="381"/>
    </location>
</feature>
<protein>
    <submittedName>
        <fullName evidence="10">Uncharacterized protein LOC108039641</fullName>
    </submittedName>
</protein>
<feature type="domain" description="PH" evidence="4">
    <location>
        <begin position="716"/>
        <end position="814"/>
    </location>
</feature>
<dbReference type="Pfam" id="PF00169">
    <property type="entry name" value="PH"/>
    <property type="match status" value="1"/>
</dbReference>
<feature type="compositionally biased region" description="Basic residues" evidence="3">
    <location>
        <begin position="1185"/>
        <end position="1200"/>
    </location>
</feature>
<feature type="compositionally biased region" description="Pro residues" evidence="3">
    <location>
        <begin position="982"/>
        <end position="996"/>
    </location>
</feature>
<feature type="region of interest" description="Disordered" evidence="3">
    <location>
        <begin position="976"/>
        <end position="1026"/>
    </location>
</feature>
<evidence type="ECO:0000256" key="2">
    <source>
        <dbReference type="ARBA" id="ARBA00022553"/>
    </source>
</evidence>
<feature type="compositionally biased region" description="Pro residues" evidence="3">
    <location>
        <begin position="941"/>
        <end position="951"/>
    </location>
</feature>
<dbReference type="SMART" id="SM00233">
    <property type="entry name" value="PH"/>
    <property type="match status" value="1"/>
</dbReference>
<feature type="region of interest" description="Disordered" evidence="3">
    <location>
        <begin position="817"/>
        <end position="880"/>
    </location>
</feature>
<feature type="compositionally biased region" description="Low complexity" evidence="3">
    <location>
        <begin position="1241"/>
        <end position="1252"/>
    </location>
</feature>
<dbReference type="Proteomes" id="UP001652680">
    <property type="component" value="Unassembled WGS sequence"/>
</dbReference>
<feature type="compositionally biased region" description="Pro residues" evidence="3">
    <location>
        <begin position="1451"/>
        <end position="1461"/>
    </location>
</feature>
<reference evidence="9" key="1">
    <citation type="journal article" date="2021" name="Elife">
        <title>Highly contiguous assemblies of 101 drosophilid genomes.</title>
        <authorList>
            <person name="Kim B.Y."/>
            <person name="Wang J.R."/>
            <person name="Miller D.E."/>
            <person name="Barmina O."/>
            <person name="Delaney E."/>
            <person name="Thompson A."/>
            <person name="Comeault A.A."/>
            <person name="Peede D."/>
            <person name="D'Agostino E.R."/>
            <person name="Pelaez J."/>
            <person name="Aguilar J.M."/>
            <person name="Haji D."/>
            <person name="Matsunaga T."/>
            <person name="Armstrong E.E."/>
            <person name="Zych M."/>
            <person name="Ogawa Y."/>
            <person name="Stamenkovic-Radak M."/>
            <person name="Jelic M."/>
            <person name="Veselinovic M.S."/>
            <person name="Tanaskovic M."/>
            <person name="Eric P."/>
            <person name="Gao J.J."/>
            <person name="Katoh T.K."/>
            <person name="Toda M.J."/>
            <person name="Watabe H."/>
            <person name="Watada M."/>
            <person name="Davis J.S."/>
            <person name="Moyle L.C."/>
            <person name="Manoli G."/>
            <person name="Bertolini E."/>
            <person name="Kostal V."/>
            <person name="Hawley R.S."/>
            <person name="Takahashi A."/>
            <person name="Jones C.D."/>
            <person name="Price D.K."/>
            <person name="Whiteman N."/>
            <person name="Kopp A."/>
            <person name="Matute D.R."/>
            <person name="Petrov D.A."/>
        </authorList>
    </citation>
    <scope>NUCLEOTIDE SEQUENCE [LARGE SCALE GENOMIC DNA]</scope>
</reference>
<feature type="compositionally biased region" description="Basic and acidic residues" evidence="3">
    <location>
        <begin position="1253"/>
        <end position="1267"/>
    </location>
</feature>
<dbReference type="SUPFAM" id="SSF50156">
    <property type="entry name" value="PDZ domain-like"/>
    <property type="match status" value="1"/>
</dbReference>
<evidence type="ECO:0000259" key="7">
    <source>
        <dbReference type="PROSITE" id="PS51290"/>
    </source>
</evidence>
<reference evidence="8" key="3">
    <citation type="submission" date="2025-05" db="UniProtKB">
        <authorList>
            <consortium name="EnsemblMetazoa"/>
        </authorList>
    </citation>
    <scope>IDENTIFICATION</scope>
</reference>
<dbReference type="PANTHER" id="PTHR12844:SF42">
    <property type="entry name" value="CONNECTOR ENHANCER OF KSR PROTEIN CNK"/>
    <property type="match status" value="1"/>
</dbReference>
<keyword evidence="2" id="KW-0597">Phosphoprotein</keyword>
<evidence type="ECO:0000259" key="6">
    <source>
        <dbReference type="PROSITE" id="PS50106"/>
    </source>
</evidence>
<gene>
    <name evidence="10" type="primary">LOC108039641</name>
    <name evidence="8" type="synonym">108039641</name>
</gene>
<organism evidence="10">
    <name type="scientific">Drosophila rhopaloa</name>
    <name type="common">Fruit fly</name>
    <dbReference type="NCBI Taxonomy" id="1041015"/>
    <lineage>
        <taxon>Eukaryota</taxon>
        <taxon>Metazoa</taxon>
        <taxon>Ecdysozoa</taxon>
        <taxon>Arthropoda</taxon>
        <taxon>Hexapoda</taxon>
        <taxon>Insecta</taxon>
        <taxon>Pterygota</taxon>
        <taxon>Neoptera</taxon>
        <taxon>Endopterygota</taxon>
        <taxon>Diptera</taxon>
        <taxon>Brachycera</taxon>
        <taxon>Muscomorpha</taxon>
        <taxon>Ephydroidea</taxon>
        <taxon>Drosophilidae</taxon>
        <taxon>Drosophila</taxon>
        <taxon>Sophophora</taxon>
    </lineage>
</organism>
<feature type="compositionally biased region" description="Pro residues" evidence="3">
    <location>
        <begin position="645"/>
        <end position="654"/>
    </location>
</feature>
<feature type="compositionally biased region" description="Low complexity" evidence="3">
    <location>
        <begin position="363"/>
        <end position="374"/>
    </location>
</feature>
<dbReference type="InterPro" id="IPR013761">
    <property type="entry name" value="SAM/pointed_sf"/>
</dbReference>
<dbReference type="Gene3D" id="1.10.150.50">
    <property type="entry name" value="Transcription Factor, Ets-1"/>
    <property type="match status" value="1"/>
</dbReference>
<evidence type="ECO:0000256" key="3">
    <source>
        <dbReference type="SAM" id="MobiDB-lite"/>
    </source>
</evidence>
<feature type="region of interest" description="Disordered" evidence="3">
    <location>
        <begin position="1237"/>
        <end position="1288"/>
    </location>
</feature>
<feature type="region of interest" description="Disordered" evidence="3">
    <location>
        <begin position="1424"/>
        <end position="1517"/>
    </location>
</feature>
<dbReference type="CTD" id="36952"/>
<feature type="region of interest" description="Disordered" evidence="3">
    <location>
        <begin position="590"/>
        <end position="693"/>
    </location>
</feature>
<dbReference type="SUPFAM" id="SSF50729">
    <property type="entry name" value="PH domain-like"/>
    <property type="match status" value="1"/>
</dbReference>
<feature type="region of interest" description="Disordered" evidence="3">
    <location>
        <begin position="1533"/>
        <end position="1581"/>
    </location>
</feature>
<feature type="compositionally biased region" description="Low complexity" evidence="3">
    <location>
        <begin position="1548"/>
        <end position="1575"/>
    </location>
</feature>
<dbReference type="SMART" id="SM00228">
    <property type="entry name" value="PDZ"/>
    <property type="match status" value="1"/>
</dbReference>
<feature type="region of interest" description="Disordered" evidence="3">
    <location>
        <begin position="929"/>
        <end position="955"/>
    </location>
</feature>
<evidence type="ECO:0000313" key="10">
    <source>
        <dbReference type="RefSeq" id="XP_016972192.1"/>
    </source>
</evidence>
<proteinExistence type="inferred from homology"/>
<reference evidence="10" key="2">
    <citation type="submission" date="2025-04" db="UniProtKB">
        <authorList>
            <consortium name="RefSeq"/>
        </authorList>
    </citation>
    <scope>IDENTIFICATION</scope>
</reference>
<dbReference type="FunFam" id="2.30.42.10:FF:000060">
    <property type="entry name" value="Connector enhancer of kinase suppressor of Ras 2"/>
    <property type="match status" value="1"/>
</dbReference>
<dbReference type="CDD" id="cd13326">
    <property type="entry name" value="PH_CNK_insect-like"/>
    <property type="match status" value="1"/>
</dbReference>
<dbReference type="InterPro" id="IPR001660">
    <property type="entry name" value="SAM"/>
</dbReference>
<evidence type="ECO:0000256" key="1">
    <source>
        <dbReference type="ARBA" id="ARBA00009498"/>
    </source>
</evidence>
<dbReference type="EnsemblMetazoa" id="XM_017116703.2">
    <property type="protein sequence ID" value="XP_016972192.1"/>
    <property type="gene ID" value="LOC108039641"/>
</dbReference>
<dbReference type="PROSITE" id="PS50003">
    <property type="entry name" value="PH_DOMAIN"/>
    <property type="match status" value="1"/>
</dbReference>
<dbReference type="OMA" id="RMFHEVR"/>
<feature type="region of interest" description="Disordered" evidence="3">
    <location>
        <begin position="1103"/>
        <end position="1123"/>
    </location>
</feature>
<sequence>MAYINIAEWTPDQVTDWIKGLDESMKGYLYEFSKQEIGGRALLNIRPYELENLGMLRIGHQEIVLEAVENLRNFHYHLKNDNLQFMALHVATAAGNLHRELARNHAESTKIDTRILHDITRTIATLKPLVGSLERTPFRKQEMYREYCGNVLKCGLELATIAHRDRFALQPVPAIRHTAERLENLANFVIQDISDPMVLQPASLNLVTLKKRESELGFNIESSYNGIHRVTDIKYNSPAHNSGKIEDGDEIVQINYQTVVGWQHRTVLEHLREALPDVVLTVKKRPKHTKMFGQIYMQPYRLPSKKRNMAGRWAEQMPSPRTAFLTLDTERTATGGIGSVVPDPSKPLGGEKREVLIKANPVSSASDSDSSCSDIPTPTDPKSAAREIRLYYPKPRALLQRRYTICGDEFLSLKHSDLVVPSWHERKPGVGSSAICDPGSPSIRDKSISFGYGLEIAPRPTTCIGIAGDSSTDKAKRMFHEVRKLKQLTEGSQREFLADRYKPGVSKVVRFDAKEDYVVKNENFICNVENTILETFEPIPFADEGDEDALETLRNCKTENAEELLEALNQATLGQDLPLAEAINMPLLQQGRRGRLDKSHSTPAYDNSGEESDTPPAIEPRKEFLLVASPAPPPRPRKQREMTPPVVPPPPPKPASMQAASGATSIATPPTIVSPPIDPAEVSELHTPSKSRTLTLRKKHSLMAKRRNTNLKLLNTGDIQGHLYRRKKNHHGVTYWARIYFVMLDTILYGFSSKQSTSASLVIFLPGFTVSLAKEVHSKPHAFKVYHTAKSFYFAAESLDALNQWVDYLRQASLKVPPSSGSGGGVNAKDLYSENDSSGEESDALVAKNLSTPSPQGSKEAMSMSMGLSGGTPPSSAPIKAERGYLNSLRKFTMGPFKNSAAKASSDIPVPTEKFRSFTKVPGGYHGLQIGANTPGYHDPAMPPTQIPPLVAPKLSRSSSRSSVVSGTESAVSFSASILGPPTSPAPTPTPTPTPTVTPTSLHHQSSEESPSQSQSQSPSSKSSLKKAPFNFLHASNPNLVEFDFHTSKALLPKMSVGSTLDHGHNIQGFVTLKDLMLRKQEEEAQEMYNNRVHLGVEKHKHARTESTASQQSAMSSASVAKPLEKLPKIQSVSLPKAPDYEISFKPDDESIKRTRTKEGQKLRDFGYELICGDEPSTSSSSRQEHHHHHHHQHHQHSLHQHVQQQHNQQSQSQPQHSSRTKYFLRPQQLQFSSFLHKTNSSSSGKSSGSGAEQKKSKGKSSSDRRFPFSKHSTGSSGSGCAPGHAMTMTLPLNKKSKSNHALDGAGGNGMALVGSGSSIKKSQTYNQDLRDKVVGTKYDAHRKNSAPIFSKLSLSGGTPAKPSKENRFLGSPLLHRTLFGHHHHQQHHHQQQQQQSMVTPPSSADPDCDQEIFSQITLPTHNQAGYRSYRGPGIMTTSTTNLCSSEGLQPPLPPAPPPPIMASRQREEEPVETAAAAAASATNISESAATPKVSSSGSVDSKAATPDYPNMECPPVFEPEIYSLSDTSLSRLMMRTPSSSGSGGGATASSSNNNNNNSNTNNNTNTNSNSSPSGGEHHPN</sequence>
<accession>A0A6P4E2Q3</accession>
<dbReference type="CDD" id="cd06748">
    <property type="entry name" value="PDZ_CNK1_2_3-like"/>
    <property type="match status" value="1"/>
</dbReference>
<feature type="compositionally biased region" description="Polar residues" evidence="3">
    <location>
        <begin position="1436"/>
        <end position="1448"/>
    </location>
</feature>
<dbReference type="SMART" id="SM00454">
    <property type="entry name" value="SAM"/>
    <property type="match status" value="1"/>
</dbReference>
<dbReference type="RefSeq" id="XP_016972192.1">
    <property type="nucleotide sequence ID" value="XM_017116703.1"/>
</dbReference>
<dbReference type="CDD" id="cd09511">
    <property type="entry name" value="SAM_CNK1_2_3-suppressor"/>
    <property type="match status" value="1"/>
</dbReference>
<feature type="compositionally biased region" description="Low complexity" evidence="3">
    <location>
        <begin position="1473"/>
        <end position="1491"/>
    </location>
</feature>
<dbReference type="SUPFAM" id="SSF47769">
    <property type="entry name" value="SAM/Pointed domain"/>
    <property type="match status" value="1"/>
</dbReference>
<name>A0A6P4E2Q3_DRORH</name>
<dbReference type="Pfam" id="PF10534">
    <property type="entry name" value="CRIC_ras_sig"/>
    <property type="match status" value="1"/>
</dbReference>
<dbReference type="OrthoDB" id="74412at2759"/>
<feature type="compositionally biased region" description="Basic residues" evidence="3">
    <location>
        <begin position="1382"/>
        <end position="1391"/>
    </location>
</feature>
<dbReference type="PROSITE" id="PS50105">
    <property type="entry name" value="SAM_DOMAIN"/>
    <property type="match status" value="1"/>
</dbReference>
<dbReference type="InterPro" id="IPR011993">
    <property type="entry name" value="PH-like_dom_sf"/>
</dbReference>
<evidence type="ECO:0000313" key="9">
    <source>
        <dbReference type="Proteomes" id="UP001652680"/>
    </source>
</evidence>
<dbReference type="InterPro" id="IPR001478">
    <property type="entry name" value="PDZ"/>
</dbReference>
<evidence type="ECO:0000259" key="4">
    <source>
        <dbReference type="PROSITE" id="PS50003"/>
    </source>
</evidence>
<dbReference type="InterPro" id="IPR036034">
    <property type="entry name" value="PDZ_sf"/>
</dbReference>
<feature type="domain" description="SAM" evidence="5">
    <location>
        <begin position="9"/>
        <end position="74"/>
    </location>
</feature>
<dbReference type="PROSITE" id="PS51290">
    <property type="entry name" value="CRIC"/>
    <property type="match status" value="1"/>
</dbReference>
<dbReference type="InterPro" id="IPR001849">
    <property type="entry name" value="PH_domain"/>
</dbReference>
<feature type="region of interest" description="Disordered" evidence="3">
    <location>
        <begin position="1382"/>
        <end position="1407"/>
    </location>
</feature>
<dbReference type="GeneID" id="108039641"/>
<keyword evidence="9" id="KW-1185">Reference proteome</keyword>
<dbReference type="Pfam" id="PF00595">
    <property type="entry name" value="PDZ"/>
    <property type="match status" value="1"/>
</dbReference>
<comment type="similarity">
    <text evidence="1">Belongs to the CNKSR family.</text>
</comment>
<dbReference type="PANTHER" id="PTHR12844">
    <property type="entry name" value="CONNECTOR ENCHANCER OF KINASE SUPPRESSOR OF RAS"/>
    <property type="match status" value="1"/>
</dbReference>
<dbReference type="Gene3D" id="2.30.42.10">
    <property type="match status" value="1"/>
</dbReference>
<feature type="domain" description="CRIC" evidence="7">
    <location>
        <begin position="82"/>
        <end position="169"/>
    </location>
</feature>
<dbReference type="InterPro" id="IPR049628">
    <property type="entry name" value="CNK1-3_SAM"/>
</dbReference>
<dbReference type="InterPro" id="IPR017874">
    <property type="entry name" value="CRIC_domain"/>
</dbReference>
<feature type="compositionally biased region" description="Low complexity" evidence="3">
    <location>
        <begin position="1107"/>
        <end position="1121"/>
    </location>
</feature>
<dbReference type="Gene3D" id="2.30.29.30">
    <property type="entry name" value="Pleckstrin-homology domain (PH domain)/Phosphotyrosine-binding domain (PTB)"/>
    <property type="match status" value="1"/>
</dbReference>
<dbReference type="Pfam" id="PF00536">
    <property type="entry name" value="SAM_1"/>
    <property type="match status" value="1"/>
</dbReference>
<feature type="region of interest" description="Disordered" evidence="3">
    <location>
        <begin position="1171"/>
        <end position="1221"/>
    </location>
</feature>